<dbReference type="SMART" id="SM00530">
    <property type="entry name" value="HTH_XRE"/>
    <property type="match status" value="1"/>
</dbReference>
<dbReference type="OrthoDB" id="2736659at2"/>
<dbReference type="STRING" id="89093.SAMN04488558_103120"/>
<sequence length="70" mass="7869">MRNKLKNLINQSGKSVYQVQTEAGMNSGSLYRFLDGKTKEINLSVAFKLADLLGVDVNEFREETDNDQVS</sequence>
<evidence type="ECO:0000259" key="1">
    <source>
        <dbReference type="PROSITE" id="PS50943"/>
    </source>
</evidence>
<dbReference type="CDD" id="cd00093">
    <property type="entry name" value="HTH_XRE"/>
    <property type="match status" value="1"/>
</dbReference>
<feature type="domain" description="HTH cro/C1-type" evidence="1">
    <location>
        <begin position="5"/>
        <end position="60"/>
    </location>
</feature>
<dbReference type="InterPro" id="IPR001387">
    <property type="entry name" value="Cro/C1-type_HTH"/>
</dbReference>
<evidence type="ECO:0000313" key="2">
    <source>
        <dbReference type="EMBL" id="SEP93050.1"/>
    </source>
</evidence>
<name>A0A1H9BVT9_9LACT</name>
<dbReference type="Proteomes" id="UP000198833">
    <property type="component" value="Unassembled WGS sequence"/>
</dbReference>
<accession>A0A1H9BVT9</accession>
<gene>
    <name evidence="2" type="ORF">SAMN04488558_103120</name>
</gene>
<dbReference type="AlphaFoldDB" id="A0A1H9BVT9"/>
<protein>
    <submittedName>
        <fullName evidence="2">Helix-turn-helix domain-containing protein</fullName>
    </submittedName>
</protein>
<dbReference type="InterPro" id="IPR010982">
    <property type="entry name" value="Lambda_DNA-bd_dom_sf"/>
</dbReference>
<dbReference type="Gene3D" id="1.10.260.40">
    <property type="entry name" value="lambda repressor-like DNA-binding domains"/>
    <property type="match status" value="1"/>
</dbReference>
<dbReference type="RefSeq" id="WP_092570906.1">
    <property type="nucleotide sequence ID" value="NZ_FOEN01000003.1"/>
</dbReference>
<dbReference type="EMBL" id="FOEN01000003">
    <property type="protein sequence ID" value="SEP93050.1"/>
    <property type="molecule type" value="Genomic_DNA"/>
</dbReference>
<reference evidence="2 3" key="1">
    <citation type="submission" date="2016-10" db="EMBL/GenBank/DDBJ databases">
        <authorList>
            <person name="de Groot N.N."/>
        </authorList>
    </citation>
    <scope>NUCLEOTIDE SEQUENCE [LARGE SCALE GENOMIC DNA]</scope>
    <source>
        <strain evidence="2 3">DSM 15695</strain>
    </source>
</reference>
<evidence type="ECO:0000313" key="3">
    <source>
        <dbReference type="Proteomes" id="UP000198833"/>
    </source>
</evidence>
<dbReference type="GO" id="GO:0003677">
    <property type="term" value="F:DNA binding"/>
    <property type="evidence" value="ECO:0007669"/>
    <property type="project" value="InterPro"/>
</dbReference>
<dbReference type="SUPFAM" id="SSF47413">
    <property type="entry name" value="lambda repressor-like DNA-binding domains"/>
    <property type="match status" value="1"/>
</dbReference>
<keyword evidence="3" id="KW-1185">Reference proteome</keyword>
<dbReference type="PROSITE" id="PS50943">
    <property type="entry name" value="HTH_CROC1"/>
    <property type="match status" value="1"/>
</dbReference>
<proteinExistence type="predicted"/>
<organism evidence="2 3">
    <name type="scientific">Ignavigranum ruoffiae</name>
    <dbReference type="NCBI Taxonomy" id="89093"/>
    <lineage>
        <taxon>Bacteria</taxon>
        <taxon>Bacillati</taxon>
        <taxon>Bacillota</taxon>
        <taxon>Bacilli</taxon>
        <taxon>Lactobacillales</taxon>
        <taxon>Aerococcaceae</taxon>
        <taxon>Ignavigranum</taxon>
    </lineage>
</organism>
<dbReference type="Pfam" id="PF13443">
    <property type="entry name" value="HTH_26"/>
    <property type="match status" value="1"/>
</dbReference>